<feature type="region of interest" description="Disordered" evidence="1">
    <location>
        <begin position="96"/>
        <end position="115"/>
    </location>
</feature>
<dbReference type="EMBL" id="HBHT01005186">
    <property type="protein sequence ID" value="CAD9946774.1"/>
    <property type="molecule type" value="Transcribed_RNA"/>
</dbReference>
<dbReference type="EMBL" id="HBHT01005187">
    <property type="protein sequence ID" value="CAD9946777.1"/>
    <property type="molecule type" value="Transcribed_RNA"/>
</dbReference>
<protein>
    <submittedName>
        <fullName evidence="2">Uncharacterized protein</fullName>
    </submittedName>
</protein>
<reference evidence="2" key="1">
    <citation type="submission" date="2021-01" db="EMBL/GenBank/DDBJ databases">
        <authorList>
            <person name="Corre E."/>
            <person name="Pelletier E."/>
            <person name="Niang G."/>
            <person name="Scheremetjew M."/>
            <person name="Finn R."/>
            <person name="Kale V."/>
            <person name="Holt S."/>
            <person name="Cochrane G."/>
            <person name="Meng A."/>
            <person name="Brown T."/>
            <person name="Cohen L."/>
        </authorList>
    </citation>
    <scope>NUCLEOTIDE SEQUENCE</scope>
    <source>
        <strain evidence="2">CCMP125</strain>
    </source>
</reference>
<organism evidence="2">
    <name type="scientific">Entomoneis paludosa</name>
    <dbReference type="NCBI Taxonomy" id="265537"/>
    <lineage>
        <taxon>Eukaryota</taxon>
        <taxon>Sar</taxon>
        <taxon>Stramenopiles</taxon>
        <taxon>Ochrophyta</taxon>
        <taxon>Bacillariophyta</taxon>
        <taxon>Bacillariophyceae</taxon>
        <taxon>Bacillariophycidae</taxon>
        <taxon>Entomoneidaceae</taxon>
        <taxon>Entomoneis</taxon>
    </lineage>
</organism>
<evidence type="ECO:0000256" key="1">
    <source>
        <dbReference type="SAM" id="MobiDB-lite"/>
    </source>
</evidence>
<accession>A0A6U2XVS9</accession>
<proteinExistence type="predicted"/>
<evidence type="ECO:0000313" key="2">
    <source>
        <dbReference type="EMBL" id="CAD9946774.1"/>
    </source>
</evidence>
<gene>
    <name evidence="2" type="ORF">APAL1065_LOCUS3444</name>
    <name evidence="3" type="ORF">APAL1065_LOCUS3445</name>
</gene>
<sequence length="248" mass="27777">MLSPTSTSSEASSTDEIMHMLDLTLHLVPSQEETALHKPQHEDGVSVSTATTTATCEDEEDEDLLLASPPAAQQARSSVPKMVLPPPKRSIFGSYWEKQKKQQQQEQQETPVVPSIPSKAPISSGTMATPALLCCPSPPQSRRHIFALPDPRQELVQLAATYRPDPTRKVQSTSVLDRRPTASLLKSNLRYTHTHDHDKTMENRHHHPRRVLRSVSFDERVQVLQYTPPLERYAGPGWSQYFEDGSTP</sequence>
<dbReference type="AlphaFoldDB" id="A0A6U2XVS9"/>
<feature type="region of interest" description="Disordered" evidence="1">
    <location>
        <begin position="30"/>
        <end position="63"/>
    </location>
</feature>
<feature type="compositionally biased region" description="Basic and acidic residues" evidence="1">
    <location>
        <begin position="34"/>
        <end position="44"/>
    </location>
</feature>
<name>A0A6U2XVS9_9STRA</name>
<evidence type="ECO:0000313" key="3">
    <source>
        <dbReference type="EMBL" id="CAD9946777.1"/>
    </source>
</evidence>